<protein>
    <submittedName>
        <fullName evidence="3">Uncharacterized protein</fullName>
    </submittedName>
</protein>
<feature type="region of interest" description="Disordered" evidence="1">
    <location>
        <begin position="1"/>
        <end position="21"/>
    </location>
</feature>
<accession>A0A914V0D8</accession>
<keyword evidence="2" id="KW-1185">Reference proteome</keyword>
<dbReference type="Proteomes" id="UP000887566">
    <property type="component" value="Unplaced"/>
</dbReference>
<reference evidence="3" key="1">
    <citation type="submission" date="2022-11" db="UniProtKB">
        <authorList>
            <consortium name="WormBaseParasite"/>
        </authorList>
    </citation>
    <scope>IDENTIFICATION</scope>
</reference>
<evidence type="ECO:0000313" key="2">
    <source>
        <dbReference type="Proteomes" id="UP000887566"/>
    </source>
</evidence>
<evidence type="ECO:0000313" key="3">
    <source>
        <dbReference type="WBParaSite" id="PSAMB.scaffold14140size1988.g35896.t1"/>
    </source>
</evidence>
<organism evidence="2 3">
    <name type="scientific">Plectus sambesii</name>
    <dbReference type="NCBI Taxonomy" id="2011161"/>
    <lineage>
        <taxon>Eukaryota</taxon>
        <taxon>Metazoa</taxon>
        <taxon>Ecdysozoa</taxon>
        <taxon>Nematoda</taxon>
        <taxon>Chromadorea</taxon>
        <taxon>Plectida</taxon>
        <taxon>Plectina</taxon>
        <taxon>Plectoidea</taxon>
        <taxon>Plectidae</taxon>
        <taxon>Plectus</taxon>
    </lineage>
</organism>
<sequence>MGANQSTLRKEEADPDNNNPFTIANDYIRQRIEIMGLWYHDMPDSTELTQAKEAFFLL</sequence>
<dbReference type="AlphaFoldDB" id="A0A914V0D8"/>
<evidence type="ECO:0000256" key="1">
    <source>
        <dbReference type="SAM" id="MobiDB-lite"/>
    </source>
</evidence>
<name>A0A914V0D8_9BILA</name>
<proteinExistence type="predicted"/>
<dbReference type="WBParaSite" id="PSAMB.scaffold14140size1988.g35896.t1">
    <property type="protein sequence ID" value="PSAMB.scaffold14140size1988.g35896.t1"/>
    <property type="gene ID" value="PSAMB.scaffold14140size1988.g35896"/>
</dbReference>